<protein>
    <submittedName>
        <fullName evidence="2">Uncharacterized protein</fullName>
    </submittedName>
</protein>
<name>M5U7C8_9BACT</name>
<evidence type="ECO:0000313" key="2">
    <source>
        <dbReference type="EMBL" id="EMI51853.1"/>
    </source>
</evidence>
<dbReference type="PATRIC" id="fig|1263870.3.peg.7118"/>
<reference evidence="2 3" key="1">
    <citation type="journal article" date="2013" name="Mar. Genomics">
        <title>Expression of sulfatases in Rhodopirellula baltica and the diversity of sulfatases in the genus Rhodopirellula.</title>
        <authorList>
            <person name="Wegner C.E."/>
            <person name="Richter-Heitmann T."/>
            <person name="Klindworth A."/>
            <person name="Klockow C."/>
            <person name="Richter M."/>
            <person name="Achstetter T."/>
            <person name="Glockner F.O."/>
            <person name="Harder J."/>
        </authorList>
    </citation>
    <scope>NUCLEOTIDE SEQUENCE [LARGE SCALE GENOMIC DNA]</scope>
    <source>
        <strain evidence="2 3">SM41</strain>
    </source>
</reference>
<dbReference type="Proteomes" id="UP000011885">
    <property type="component" value="Unassembled WGS sequence"/>
</dbReference>
<accession>M5U7C8</accession>
<feature type="compositionally biased region" description="Basic and acidic residues" evidence="1">
    <location>
        <begin position="1"/>
        <end position="15"/>
    </location>
</feature>
<organism evidence="2 3">
    <name type="scientific">Rhodopirellula sallentina SM41</name>
    <dbReference type="NCBI Taxonomy" id="1263870"/>
    <lineage>
        <taxon>Bacteria</taxon>
        <taxon>Pseudomonadati</taxon>
        <taxon>Planctomycetota</taxon>
        <taxon>Planctomycetia</taxon>
        <taxon>Pirellulales</taxon>
        <taxon>Pirellulaceae</taxon>
        <taxon>Rhodopirellula</taxon>
    </lineage>
</organism>
<proteinExistence type="predicted"/>
<gene>
    <name evidence="2" type="ORF">RSSM_06712</name>
</gene>
<dbReference type="AlphaFoldDB" id="M5U7C8"/>
<feature type="region of interest" description="Disordered" evidence="1">
    <location>
        <begin position="1"/>
        <end position="46"/>
    </location>
</feature>
<sequence length="46" mass="5394">MPERRDMINSKRGISERNSTVKAEENTISSEMTVQLRRDNGEIREE</sequence>
<feature type="compositionally biased region" description="Polar residues" evidence="1">
    <location>
        <begin position="16"/>
        <end position="33"/>
    </location>
</feature>
<comment type="caution">
    <text evidence="2">The sequence shown here is derived from an EMBL/GenBank/DDBJ whole genome shotgun (WGS) entry which is preliminary data.</text>
</comment>
<feature type="compositionally biased region" description="Basic and acidic residues" evidence="1">
    <location>
        <begin position="36"/>
        <end position="46"/>
    </location>
</feature>
<dbReference type="EMBL" id="ANOH01000476">
    <property type="protein sequence ID" value="EMI51853.1"/>
    <property type="molecule type" value="Genomic_DNA"/>
</dbReference>
<keyword evidence="3" id="KW-1185">Reference proteome</keyword>
<evidence type="ECO:0000313" key="3">
    <source>
        <dbReference type="Proteomes" id="UP000011885"/>
    </source>
</evidence>
<evidence type="ECO:0000256" key="1">
    <source>
        <dbReference type="SAM" id="MobiDB-lite"/>
    </source>
</evidence>